<protein>
    <submittedName>
        <fullName evidence="1">Uncharacterized protein</fullName>
    </submittedName>
</protein>
<accession>A0ABY3CEP8</accession>
<organism evidence="1 2">
    <name type="scientific">Flavobacterium gawalongense</name>
    <dbReference type="NCBI Taxonomy" id="2594432"/>
    <lineage>
        <taxon>Bacteria</taxon>
        <taxon>Pseudomonadati</taxon>
        <taxon>Bacteroidota</taxon>
        <taxon>Flavobacteriia</taxon>
        <taxon>Flavobacteriales</taxon>
        <taxon>Flavobacteriaceae</taxon>
        <taxon>Flavobacterium</taxon>
    </lineage>
</organism>
<dbReference type="Proteomes" id="UP000318528">
    <property type="component" value="Unassembled WGS sequence"/>
</dbReference>
<proteinExistence type="predicted"/>
<reference evidence="1 2" key="1">
    <citation type="submission" date="2019-07" db="EMBL/GenBank/DDBJ databases">
        <title>Novel species of Flavobacterium.</title>
        <authorList>
            <person name="Liu Q."/>
            <person name="Xin Y.-H."/>
        </authorList>
    </citation>
    <scope>NUCLEOTIDE SEQUENCE [LARGE SCALE GENOMIC DNA]</scope>
    <source>
        <strain evidence="1 2">GSP39</strain>
    </source>
</reference>
<evidence type="ECO:0000313" key="1">
    <source>
        <dbReference type="EMBL" id="TRX01666.1"/>
    </source>
</evidence>
<evidence type="ECO:0000313" key="2">
    <source>
        <dbReference type="Proteomes" id="UP000318528"/>
    </source>
</evidence>
<dbReference type="RefSeq" id="WP_144070575.1">
    <property type="nucleotide sequence ID" value="NZ_VJZN01000048.1"/>
</dbReference>
<comment type="caution">
    <text evidence="1">The sequence shown here is derived from an EMBL/GenBank/DDBJ whole genome shotgun (WGS) entry which is preliminary data.</text>
</comment>
<dbReference type="EMBL" id="VJZN01000048">
    <property type="protein sequence ID" value="TRX01666.1"/>
    <property type="molecule type" value="Genomic_DNA"/>
</dbReference>
<sequence length="147" mass="16841">MELKYILNSSLNQLSKSYFITNEKNENIGYIEGYLNKYGELITVVKIYSHQKEGIGYNAFEKIYKELNEILSIKVIKGCWSSGGEFETCENGMSTNLKMFLLCYENGNSIEESAFNTPTGKWAKKLGYSKIKVNLISKEEVLIDFEI</sequence>
<gene>
    <name evidence="1" type="ORF">FNW12_16980</name>
</gene>
<name>A0ABY3CEP8_9FLAO</name>
<keyword evidence="2" id="KW-1185">Reference proteome</keyword>